<dbReference type="Gene3D" id="3.90.10.10">
    <property type="entry name" value="Cytochrome C3"/>
    <property type="match status" value="1"/>
</dbReference>
<evidence type="ECO:0000256" key="1">
    <source>
        <dbReference type="ARBA" id="ARBA00022729"/>
    </source>
</evidence>
<keyword evidence="5" id="KW-1185">Reference proteome</keyword>
<keyword evidence="1 3" id="KW-0732">Signal</keyword>
<reference evidence="4 5" key="1">
    <citation type="submission" date="2019-11" db="EMBL/GenBank/DDBJ databases">
        <title>Novel species isolated from a subtropical stream in China.</title>
        <authorList>
            <person name="Lu H."/>
        </authorList>
    </citation>
    <scope>NUCLEOTIDE SEQUENCE [LARGE SCALE GENOMIC DNA]</scope>
    <source>
        <strain evidence="4 5">FT25W</strain>
    </source>
</reference>
<evidence type="ECO:0000313" key="4">
    <source>
        <dbReference type="EMBL" id="MRX10551.1"/>
    </source>
</evidence>
<dbReference type="RefSeq" id="WP_154367186.1">
    <property type="nucleotide sequence ID" value="NZ_WKJM01000021.1"/>
</dbReference>
<name>A0A6L5QNQ2_9BURK</name>
<proteinExistence type="predicted"/>
<dbReference type="Gene3D" id="1.20.950.20">
    <property type="entry name" value="Transmembrane di-heme cytochromes, Chain C"/>
    <property type="match status" value="1"/>
</dbReference>
<feature type="transmembrane region" description="Helical" evidence="2">
    <location>
        <begin position="552"/>
        <end position="578"/>
    </location>
</feature>
<accession>A0A6L5QNQ2</accession>
<organism evidence="4 5">
    <name type="scientific">Duganella alba</name>
    <dbReference type="NCBI Taxonomy" id="2666081"/>
    <lineage>
        <taxon>Bacteria</taxon>
        <taxon>Pseudomonadati</taxon>
        <taxon>Pseudomonadota</taxon>
        <taxon>Betaproteobacteria</taxon>
        <taxon>Burkholderiales</taxon>
        <taxon>Oxalobacteraceae</taxon>
        <taxon>Telluria group</taxon>
        <taxon>Duganella</taxon>
    </lineage>
</organism>
<feature type="transmembrane region" description="Helical" evidence="2">
    <location>
        <begin position="405"/>
        <end position="427"/>
    </location>
</feature>
<evidence type="ECO:0000256" key="3">
    <source>
        <dbReference type="SAM" id="SignalP"/>
    </source>
</evidence>
<protein>
    <submittedName>
        <fullName evidence="4">Cytochrome C</fullName>
    </submittedName>
</protein>
<feature type="transmembrane region" description="Helical" evidence="2">
    <location>
        <begin position="447"/>
        <end position="468"/>
    </location>
</feature>
<feature type="transmembrane region" description="Helical" evidence="2">
    <location>
        <begin position="639"/>
        <end position="660"/>
    </location>
</feature>
<comment type="caution">
    <text evidence="4">The sequence shown here is derived from an EMBL/GenBank/DDBJ whole genome shotgun (WGS) entry which is preliminary data.</text>
</comment>
<dbReference type="EMBL" id="WKJM01000021">
    <property type="protein sequence ID" value="MRX10551.1"/>
    <property type="molecule type" value="Genomic_DNA"/>
</dbReference>
<feature type="chain" id="PRO_5026742164" evidence="3">
    <location>
        <begin position="29"/>
        <end position="664"/>
    </location>
</feature>
<keyword evidence="2" id="KW-0472">Membrane</keyword>
<gene>
    <name evidence="4" type="ORF">GJ697_22220</name>
</gene>
<sequence length="664" mass="73395">MYPKQFLKAILGAVFCLAGALSSVPATAADSPPASGDAACLACHDAKKTIKVSNEDGDERALRGVDPAKHGASVHRGLSCVSCHSDLTVTGDAKAPHKKNGQAAPDCATCHQRLWDEAQKNGSASARPRMGKVVSNIAAYKKSFHAKPDDDNPNVPKASCTQCHDTHTFNVPADRSSPEYAAWRAGVPALCGASCHTDQLDTYTESAHGKEVLDKHNSKAAVCIDCHTTHEITSTSLTSFKLLNVEECGNCHQEQRKTYGGTYHGQATNLGTAETAKCYNCHGSHDILGPKDPASKVHPDNRLKTCQACHDGKKRALATAGFASFKPHANSHDFAKYPEMWIVTNFMVALLIGVFLFFWSHSGLWLFREWKESAKHKVETHIRLEGLAEPLQHKHFRRFPVGWRIAHLCFALVTMTLVLTGTAVLFSHASWAPHVAKVFGGSKPMGLIHRCAAMAFVGIFFIHFVYVMQKLLRDRSFRWFGPDSLIPNWKDLQDCVGMFKWFFGKGPKPKFDRWTYFEKFDYWAVFWGVNIIGFSGLTLALPTVAAKFLPGWIFNVATVIHGEEAFLAAVFLFTVHFFNNHFRPNKLPPPDIVMFTGTQSLEEFRDEHPAQYERLLASGELQKYLVDAPSKPMRIGSKVLGLVLIAFGLILLTLVTIGFFTGGH</sequence>
<dbReference type="Gene3D" id="1.10.780.10">
    <property type="entry name" value="Hydroxylamine Oxidoreductase, Chain A, domain 1"/>
    <property type="match status" value="1"/>
</dbReference>
<feature type="signal peptide" evidence="3">
    <location>
        <begin position="1"/>
        <end position="28"/>
    </location>
</feature>
<feature type="transmembrane region" description="Helical" evidence="2">
    <location>
        <begin position="520"/>
        <end position="540"/>
    </location>
</feature>
<evidence type="ECO:0000313" key="5">
    <source>
        <dbReference type="Proteomes" id="UP000481037"/>
    </source>
</evidence>
<evidence type="ECO:0000256" key="2">
    <source>
        <dbReference type="SAM" id="Phobius"/>
    </source>
</evidence>
<dbReference type="InterPro" id="IPR036280">
    <property type="entry name" value="Multihaem_cyt_sf"/>
</dbReference>
<dbReference type="AlphaFoldDB" id="A0A6L5QNQ2"/>
<dbReference type="GO" id="GO:0016491">
    <property type="term" value="F:oxidoreductase activity"/>
    <property type="evidence" value="ECO:0007669"/>
    <property type="project" value="TreeGrafter"/>
</dbReference>
<dbReference type="Proteomes" id="UP000481037">
    <property type="component" value="Unassembled WGS sequence"/>
</dbReference>
<keyword evidence="2" id="KW-1133">Transmembrane helix</keyword>
<dbReference type="InterPro" id="IPR051829">
    <property type="entry name" value="Multiheme_Cytochr_ET"/>
</dbReference>
<dbReference type="PANTHER" id="PTHR35038:SF8">
    <property type="entry name" value="C-TYPE POLYHEME CYTOCHROME OMCC"/>
    <property type="match status" value="1"/>
</dbReference>
<feature type="transmembrane region" description="Helical" evidence="2">
    <location>
        <begin position="340"/>
        <end position="367"/>
    </location>
</feature>
<keyword evidence="2" id="KW-0812">Transmembrane</keyword>
<dbReference type="SUPFAM" id="SSF48695">
    <property type="entry name" value="Multiheme cytochromes"/>
    <property type="match status" value="1"/>
</dbReference>
<dbReference type="PANTHER" id="PTHR35038">
    <property type="entry name" value="DISSIMILATORY SULFITE REDUCTASE SIRA"/>
    <property type="match status" value="1"/>
</dbReference>